<feature type="transmembrane region" description="Helical" evidence="2">
    <location>
        <begin position="178"/>
        <end position="199"/>
    </location>
</feature>
<organism evidence="4">
    <name type="scientific">Mytilinidion resinicola</name>
    <dbReference type="NCBI Taxonomy" id="574789"/>
    <lineage>
        <taxon>Eukaryota</taxon>
        <taxon>Fungi</taxon>
        <taxon>Dikarya</taxon>
        <taxon>Ascomycota</taxon>
        <taxon>Pezizomycotina</taxon>
        <taxon>Dothideomycetes</taxon>
        <taxon>Pleosporomycetidae</taxon>
        <taxon>Mytilinidiales</taxon>
        <taxon>Mytilinidiaceae</taxon>
        <taxon>Mytilinidion</taxon>
    </lineage>
</organism>
<feature type="region of interest" description="Disordered" evidence="1">
    <location>
        <begin position="316"/>
        <end position="336"/>
    </location>
</feature>
<evidence type="ECO:0000256" key="2">
    <source>
        <dbReference type="SAM" id="Phobius"/>
    </source>
</evidence>
<name>A0A6A6Z890_9PEZI</name>
<dbReference type="InterPro" id="IPR049326">
    <property type="entry name" value="Rhodopsin_dom_fungi"/>
</dbReference>
<feature type="compositionally biased region" description="Low complexity" evidence="1">
    <location>
        <begin position="316"/>
        <end position="327"/>
    </location>
</feature>
<dbReference type="GeneID" id="54458181"/>
<accession>A0A6A6Z890</accession>
<protein>
    <recommendedName>
        <fullName evidence="3">Rhodopsin domain-containing protein</fullName>
    </recommendedName>
</protein>
<feature type="domain" description="Rhodopsin" evidence="3">
    <location>
        <begin position="37"/>
        <end position="273"/>
    </location>
</feature>
<dbReference type="Proteomes" id="UP000504636">
    <property type="component" value="Unplaced"/>
</dbReference>
<feature type="transmembrane region" description="Helical" evidence="2">
    <location>
        <begin position="129"/>
        <end position="153"/>
    </location>
</feature>
<reference evidence="6" key="2">
    <citation type="submission" date="2020-04" db="EMBL/GenBank/DDBJ databases">
        <authorList>
            <consortium name="NCBI Genome Project"/>
        </authorList>
    </citation>
    <scope>NUCLEOTIDE SEQUENCE</scope>
    <source>
        <strain evidence="6">CBS 304.34</strain>
    </source>
</reference>
<keyword evidence="2" id="KW-0812">Transmembrane</keyword>
<reference evidence="4 6" key="1">
    <citation type="journal article" date="2020" name="Stud. Mycol.">
        <title>101 Dothideomycetes genomes: a test case for predicting lifestyles and emergence of pathogens.</title>
        <authorList>
            <person name="Haridas S."/>
            <person name="Albert R."/>
            <person name="Binder M."/>
            <person name="Bloem J."/>
            <person name="Labutti K."/>
            <person name="Salamov A."/>
            <person name="Andreopoulos B."/>
            <person name="Baker S."/>
            <person name="Barry K."/>
            <person name="Bills G."/>
            <person name="Bluhm B."/>
            <person name="Cannon C."/>
            <person name="Castanera R."/>
            <person name="Culley D."/>
            <person name="Daum C."/>
            <person name="Ezra D."/>
            <person name="Gonzalez J."/>
            <person name="Henrissat B."/>
            <person name="Kuo A."/>
            <person name="Liang C."/>
            <person name="Lipzen A."/>
            <person name="Lutzoni F."/>
            <person name="Magnuson J."/>
            <person name="Mondo S."/>
            <person name="Nolan M."/>
            <person name="Ohm R."/>
            <person name="Pangilinan J."/>
            <person name="Park H.-J."/>
            <person name="Ramirez L."/>
            <person name="Alfaro M."/>
            <person name="Sun H."/>
            <person name="Tritt A."/>
            <person name="Yoshinaga Y."/>
            <person name="Zwiers L.-H."/>
            <person name="Turgeon B."/>
            <person name="Goodwin S."/>
            <person name="Spatafora J."/>
            <person name="Crous P."/>
            <person name="Grigoriev I."/>
        </authorList>
    </citation>
    <scope>NUCLEOTIDE SEQUENCE</scope>
    <source>
        <strain evidence="4 6">CBS 304.34</strain>
    </source>
</reference>
<evidence type="ECO:0000256" key="1">
    <source>
        <dbReference type="SAM" id="MobiDB-lite"/>
    </source>
</evidence>
<dbReference type="OrthoDB" id="3897607at2759"/>
<feature type="transmembrane region" description="Helical" evidence="2">
    <location>
        <begin position="97"/>
        <end position="117"/>
    </location>
</feature>
<dbReference type="RefSeq" id="XP_033584306.1">
    <property type="nucleotide sequence ID" value="XM_033717288.1"/>
</dbReference>
<keyword evidence="5" id="KW-1185">Reference proteome</keyword>
<keyword evidence="2" id="KW-0472">Membrane</keyword>
<gene>
    <name evidence="4 6" type="ORF">BDZ99DRAFT_431394</name>
</gene>
<dbReference type="AlphaFoldDB" id="A0A6A6Z890"/>
<keyword evidence="2" id="KW-1133">Transmembrane helix</keyword>
<evidence type="ECO:0000259" key="3">
    <source>
        <dbReference type="Pfam" id="PF20684"/>
    </source>
</evidence>
<dbReference type="PANTHER" id="PTHR39614">
    <property type="entry name" value="INTEGRAL MEMBRANE PROTEIN"/>
    <property type="match status" value="1"/>
</dbReference>
<dbReference type="EMBL" id="MU003692">
    <property type="protein sequence ID" value="KAF2817342.1"/>
    <property type="molecule type" value="Genomic_DNA"/>
</dbReference>
<evidence type="ECO:0000313" key="5">
    <source>
        <dbReference type="Proteomes" id="UP000504636"/>
    </source>
</evidence>
<proteinExistence type="predicted"/>
<dbReference type="Pfam" id="PF20684">
    <property type="entry name" value="Fung_rhodopsin"/>
    <property type="match status" value="1"/>
</dbReference>
<sequence>MSTVSTSERFSTITPNDHGGYVYIATLMAMTYSTLAFIARCLVKRRMFGVDDWAVVVAQTLFFGQFAAVLAALSAGLGKNFDLLDDGQFFKIFRSLFADQILLYLSLCVAKCSVVLLIQRLFTRDMKHFWLICSIFLGLVIAWGVASGLLVSIGCSPSSHSLGNVEPRCAGYLTRYKIISTLDVLTELLLVLVPVYLVSHIQMRTRLKFRVVLAFAFRLPVAAFSLLHLVALSRAIHASNSGVALARVTVYQQAQLGYSLISATIPCLKSFVKSFDTGLGLEVGYSTNPYGYGSSGAGGSGRGGAGESYKMSNMSKGSAGGSVSAGESKVKGSLKRTWKEGGVREITAKGPNAAQVGLRPEELKNTTNIYHSTTHEEDESHRSATGSEEMIIRREVQWDVRSDFVGGVKR</sequence>
<evidence type="ECO:0000313" key="6">
    <source>
        <dbReference type="RefSeq" id="XP_033584306.1"/>
    </source>
</evidence>
<evidence type="ECO:0000313" key="4">
    <source>
        <dbReference type="EMBL" id="KAF2817342.1"/>
    </source>
</evidence>
<reference evidence="6" key="3">
    <citation type="submission" date="2025-04" db="UniProtKB">
        <authorList>
            <consortium name="RefSeq"/>
        </authorList>
    </citation>
    <scope>IDENTIFICATION</scope>
    <source>
        <strain evidence="6">CBS 304.34</strain>
    </source>
</reference>
<feature type="transmembrane region" description="Helical" evidence="2">
    <location>
        <begin position="20"/>
        <end position="43"/>
    </location>
</feature>
<feature type="transmembrane region" description="Helical" evidence="2">
    <location>
        <begin position="55"/>
        <end position="77"/>
    </location>
</feature>
<feature type="transmembrane region" description="Helical" evidence="2">
    <location>
        <begin position="211"/>
        <end position="231"/>
    </location>
</feature>
<dbReference type="PANTHER" id="PTHR39614:SF2">
    <property type="entry name" value="INTEGRAL MEMBRANE PROTEIN"/>
    <property type="match status" value="1"/>
</dbReference>